<dbReference type="InterPro" id="IPR019494">
    <property type="entry name" value="FIST_C"/>
</dbReference>
<evidence type="ECO:0000313" key="5">
    <source>
        <dbReference type="Proteomes" id="UP000886602"/>
    </source>
</evidence>
<dbReference type="Pfam" id="PF10442">
    <property type="entry name" value="FIST_C"/>
    <property type="match status" value="1"/>
</dbReference>
<sequence length="381" mass="40799">MRAISSNTVITDPYRAGIALGESLASMSPEVVFLFSSVHYSVPELLEGLHDALGRDDIIVVGNSGDGFYETTRVSDQGAAVLGLNSDGQVRWRLEHVERLHEDLEAKVEKLMARLSEEGETPCLGFLISDFRVDASRIEAVLRETVAFPVVGGLAADEYRMESCYLYVNREVISDALVVLAAYGDLSYSIRVGNSLQVIGHSGLIEVAEGTEVHRIDGISAMDFIERETGKPVLQTDWGILSLLVQDPEVAEEKRQRSIVPDSSARLGSLGLFGGIAKGHSVQVCLARPEDLVAEVKAIAEAASASGRVPVAALVISCSGRKAVLGSQIGHEVSALTAAFAPGLPLAGFPSLGEIAPLRAGNGYTRNLFHNMTYVLLLIEQ</sequence>
<comment type="caution">
    <text evidence="4">The sequence shown here is derived from an EMBL/GenBank/DDBJ whole genome shotgun (WGS) entry which is preliminary data.</text>
</comment>
<dbReference type="Proteomes" id="UP000886602">
    <property type="component" value="Unassembled WGS sequence"/>
</dbReference>
<dbReference type="SMART" id="SM01204">
    <property type="entry name" value="FIST_C"/>
    <property type="match status" value="1"/>
</dbReference>
<dbReference type="Pfam" id="PF08495">
    <property type="entry name" value="FIST"/>
    <property type="match status" value="1"/>
</dbReference>
<proteinExistence type="predicted"/>
<evidence type="ECO:0000259" key="2">
    <source>
        <dbReference type="SMART" id="SM00897"/>
    </source>
</evidence>
<dbReference type="InterPro" id="IPR013702">
    <property type="entry name" value="FIST_domain_N"/>
</dbReference>
<feature type="domain" description="FIST C-domain" evidence="3">
    <location>
        <begin position="221"/>
        <end position="358"/>
    </location>
</feature>
<feature type="coiled-coil region" evidence="1">
    <location>
        <begin position="94"/>
        <end position="121"/>
    </location>
</feature>
<evidence type="ECO:0000313" key="4">
    <source>
        <dbReference type="EMBL" id="MBK7422375.1"/>
    </source>
</evidence>
<dbReference type="AlphaFoldDB" id="A0A9D7IBY4"/>
<evidence type="ECO:0000259" key="3">
    <source>
        <dbReference type="SMART" id="SM01204"/>
    </source>
</evidence>
<evidence type="ECO:0000256" key="1">
    <source>
        <dbReference type="SAM" id="Coils"/>
    </source>
</evidence>
<dbReference type="PANTHER" id="PTHR40252">
    <property type="entry name" value="BLR0328 PROTEIN"/>
    <property type="match status" value="1"/>
</dbReference>
<gene>
    <name evidence="4" type="ORF">IPJ48_04370</name>
</gene>
<dbReference type="SMART" id="SM00897">
    <property type="entry name" value="FIST"/>
    <property type="match status" value="1"/>
</dbReference>
<name>A0A9D7IBY4_9RHOO</name>
<keyword evidence="1" id="KW-0175">Coiled coil</keyword>
<protein>
    <submittedName>
        <fullName evidence="4">FIST C-terminal domain-containing protein</fullName>
    </submittedName>
</protein>
<reference evidence="4" key="1">
    <citation type="submission" date="2020-10" db="EMBL/GenBank/DDBJ databases">
        <title>Connecting structure to function with the recovery of over 1000 high-quality activated sludge metagenome-assembled genomes encoding full-length rRNA genes using long-read sequencing.</title>
        <authorList>
            <person name="Singleton C.M."/>
            <person name="Petriglieri F."/>
            <person name="Kristensen J.M."/>
            <person name="Kirkegaard R.H."/>
            <person name="Michaelsen T.Y."/>
            <person name="Andersen M.H."/>
            <person name="Karst S.M."/>
            <person name="Dueholm M.S."/>
            <person name="Nielsen P.H."/>
            <person name="Albertsen M."/>
        </authorList>
    </citation>
    <scope>NUCLEOTIDE SEQUENCE</scope>
    <source>
        <strain evidence="4">EsbW_18-Q3-R4-48_MAXAC.044</strain>
    </source>
</reference>
<feature type="domain" description="FIST" evidence="2">
    <location>
        <begin position="28"/>
        <end position="220"/>
    </location>
</feature>
<organism evidence="4 5">
    <name type="scientific">Candidatus Propionivibrio dominans</name>
    <dbReference type="NCBI Taxonomy" id="2954373"/>
    <lineage>
        <taxon>Bacteria</taxon>
        <taxon>Pseudomonadati</taxon>
        <taxon>Pseudomonadota</taxon>
        <taxon>Betaproteobacteria</taxon>
        <taxon>Rhodocyclales</taxon>
        <taxon>Rhodocyclaceae</taxon>
        <taxon>Propionivibrio</taxon>
    </lineage>
</organism>
<dbReference type="EMBL" id="JADJNC010000006">
    <property type="protein sequence ID" value="MBK7422375.1"/>
    <property type="molecule type" value="Genomic_DNA"/>
</dbReference>
<dbReference type="PANTHER" id="PTHR40252:SF2">
    <property type="entry name" value="BLR0328 PROTEIN"/>
    <property type="match status" value="1"/>
</dbReference>
<accession>A0A9D7IBY4</accession>